<dbReference type="PANTHER" id="PTHR38445:SF6">
    <property type="entry name" value="GNTR-FAMILY TRANSCRIPTIONAL REGULATOR"/>
    <property type="match status" value="1"/>
</dbReference>
<organism evidence="5 6">
    <name type="scientific">Candidatus Scatomorpha merdipullorum</name>
    <dbReference type="NCBI Taxonomy" id="2840927"/>
    <lineage>
        <taxon>Bacteria</taxon>
        <taxon>Bacillati</taxon>
        <taxon>Bacillota</taxon>
        <taxon>Clostridia</taxon>
        <taxon>Eubacteriales</taxon>
        <taxon>Candidatus Scatomorpha</taxon>
    </lineage>
</organism>
<keyword evidence="1" id="KW-0805">Transcription regulation</keyword>
<reference evidence="5" key="1">
    <citation type="submission" date="2020-10" db="EMBL/GenBank/DDBJ databases">
        <authorList>
            <person name="Gilroy R."/>
        </authorList>
    </citation>
    <scope>NUCLEOTIDE SEQUENCE</scope>
    <source>
        <strain evidence="5">ChiHjej10B9-9673</strain>
    </source>
</reference>
<dbReference type="Gene3D" id="1.10.10.10">
    <property type="entry name" value="Winged helix-like DNA-binding domain superfamily/Winged helix DNA-binding domain"/>
    <property type="match status" value="1"/>
</dbReference>
<dbReference type="CDD" id="cd07377">
    <property type="entry name" value="WHTH_GntR"/>
    <property type="match status" value="1"/>
</dbReference>
<dbReference type="Proteomes" id="UP000824001">
    <property type="component" value="Unassembled WGS sequence"/>
</dbReference>
<keyword evidence="2" id="KW-0238">DNA-binding</keyword>
<evidence type="ECO:0000256" key="1">
    <source>
        <dbReference type="ARBA" id="ARBA00023015"/>
    </source>
</evidence>
<dbReference type="SMART" id="SM00345">
    <property type="entry name" value="HTH_GNTR"/>
    <property type="match status" value="1"/>
</dbReference>
<dbReference type="InterPro" id="IPR036390">
    <property type="entry name" value="WH_DNA-bd_sf"/>
</dbReference>
<evidence type="ECO:0000259" key="4">
    <source>
        <dbReference type="PROSITE" id="PS50949"/>
    </source>
</evidence>
<accession>A0A9D1FDN0</accession>
<evidence type="ECO:0000313" key="6">
    <source>
        <dbReference type="Proteomes" id="UP000824001"/>
    </source>
</evidence>
<protein>
    <submittedName>
        <fullName evidence="5">GntR family transcriptional regulator</fullName>
    </submittedName>
</protein>
<evidence type="ECO:0000313" key="5">
    <source>
        <dbReference type="EMBL" id="HIS66993.1"/>
    </source>
</evidence>
<reference evidence="5" key="2">
    <citation type="journal article" date="2021" name="PeerJ">
        <title>Extensive microbial diversity within the chicken gut microbiome revealed by metagenomics and culture.</title>
        <authorList>
            <person name="Gilroy R."/>
            <person name="Ravi A."/>
            <person name="Getino M."/>
            <person name="Pursley I."/>
            <person name="Horton D.L."/>
            <person name="Alikhan N.F."/>
            <person name="Baker D."/>
            <person name="Gharbi K."/>
            <person name="Hall N."/>
            <person name="Watson M."/>
            <person name="Adriaenssens E.M."/>
            <person name="Foster-Nyarko E."/>
            <person name="Jarju S."/>
            <person name="Secka A."/>
            <person name="Antonio M."/>
            <person name="Oren A."/>
            <person name="Chaudhuri R.R."/>
            <person name="La Ragione R."/>
            <person name="Hildebrand F."/>
            <person name="Pallen M.J."/>
        </authorList>
    </citation>
    <scope>NUCLEOTIDE SEQUENCE</scope>
    <source>
        <strain evidence="5">ChiHjej10B9-9673</strain>
    </source>
</reference>
<dbReference type="EMBL" id="DVJK01000153">
    <property type="protein sequence ID" value="HIS66993.1"/>
    <property type="molecule type" value="Genomic_DNA"/>
</dbReference>
<dbReference type="InterPro" id="IPR036388">
    <property type="entry name" value="WH-like_DNA-bd_sf"/>
</dbReference>
<name>A0A9D1FDN0_9FIRM</name>
<dbReference type="SUPFAM" id="SSF46785">
    <property type="entry name" value="Winged helix' DNA-binding domain"/>
    <property type="match status" value="1"/>
</dbReference>
<dbReference type="PANTHER" id="PTHR38445">
    <property type="entry name" value="HTH-TYPE TRANSCRIPTIONAL REPRESSOR YTRA"/>
    <property type="match status" value="1"/>
</dbReference>
<feature type="domain" description="HTH gntR-type" evidence="4">
    <location>
        <begin position="9"/>
        <end position="77"/>
    </location>
</feature>
<evidence type="ECO:0000256" key="2">
    <source>
        <dbReference type="ARBA" id="ARBA00023125"/>
    </source>
</evidence>
<dbReference type="GO" id="GO:0003700">
    <property type="term" value="F:DNA-binding transcription factor activity"/>
    <property type="evidence" value="ECO:0007669"/>
    <property type="project" value="InterPro"/>
</dbReference>
<dbReference type="Pfam" id="PF00392">
    <property type="entry name" value="GntR"/>
    <property type="match status" value="1"/>
</dbReference>
<keyword evidence="3" id="KW-0804">Transcription</keyword>
<evidence type="ECO:0000256" key="3">
    <source>
        <dbReference type="ARBA" id="ARBA00023163"/>
    </source>
</evidence>
<dbReference type="AlphaFoldDB" id="A0A9D1FDN0"/>
<proteinExistence type="predicted"/>
<gene>
    <name evidence="5" type="ORF">IAC18_05455</name>
</gene>
<comment type="caution">
    <text evidence="5">The sequence shown here is derived from an EMBL/GenBank/DDBJ whole genome shotgun (WGS) entry which is preliminary data.</text>
</comment>
<dbReference type="PROSITE" id="PS50949">
    <property type="entry name" value="HTH_GNTR"/>
    <property type="match status" value="1"/>
</dbReference>
<dbReference type="InterPro" id="IPR000524">
    <property type="entry name" value="Tscrpt_reg_HTH_GntR"/>
</dbReference>
<sequence length="127" mass="13969">MEWHIAADSPIYVQLARQVMLGIVSGEFAPGEKLPPVRELALSAGVNPNTMQRAMAELEREGLVFPQRTAGRFVTEDAGKIERACERLAREETGRYLRTMRALGRSGEDVRALVDALTGKEEDDAGV</sequence>
<dbReference type="GO" id="GO:0003677">
    <property type="term" value="F:DNA binding"/>
    <property type="evidence" value="ECO:0007669"/>
    <property type="project" value="UniProtKB-KW"/>
</dbReference>